<accession>A0A921I978</accession>
<keyword evidence="1" id="KW-0472">Membrane</keyword>
<dbReference type="InterPro" id="IPR032508">
    <property type="entry name" value="FecR_C"/>
</dbReference>
<feature type="domain" description="Protein FecR C-terminal" evidence="3">
    <location>
        <begin position="255"/>
        <end position="323"/>
    </location>
</feature>
<evidence type="ECO:0000259" key="3">
    <source>
        <dbReference type="Pfam" id="PF16344"/>
    </source>
</evidence>
<dbReference type="PIRSF" id="PIRSF018266">
    <property type="entry name" value="FecR"/>
    <property type="match status" value="1"/>
</dbReference>
<proteinExistence type="predicted"/>
<sequence>MERKTHTLLEKFVRNSITSQEGKELKDSVAKMSDEELTQTLSDVWENYGTSVTVPDGVSHFMKKLSPAAHSHQPHFLYTFLKVAAAVIIPVLLGTQIYFYYNNEKLNSLLNSQLTVQVESGDKTELILPDGTKVYLNATTSFSYPSDFGLKNRSVYLSGEAYLEVAKDAKKPFYVHTENVNIEVLGTKFNICAYPEQEHVETMLIEGSVKLTTTGDRAHAIVMKPHEKVVYSKLSDSLYVSPTSGEFETAWMRGELVFRSTCFSDIMNKLEKRYGMKIEILENEYNSDLFTGSFKEDNIYDVLKILQMHYDFTYMEKDGKIVIQSE</sequence>
<keyword evidence="1" id="KW-1133">Transmembrane helix</keyword>
<dbReference type="FunFam" id="2.60.120.1440:FF:000001">
    <property type="entry name" value="Putative anti-sigma factor"/>
    <property type="match status" value="1"/>
</dbReference>
<organism evidence="4 5">
    <name type="scientific">Bacteroides xylanisolvens</name>
    <dbReference type="NCBI Taxonomy" id="371601"/>
    <lineage>
        <taxon>Bacteria</taxon>
        <taxon>Pseudomonadati</taxon>
        <taxon>Bacteroidota</taxon>
        <taxon>Bacteroidia</taxon>
        <taxon>Bacteroidales</taxon>
        <taxon>Bacteroidaceae</taxon>
        <taxon>Bacteroides</taxon>
    </lineage>
</organism>
<comment type="caution">
    <text evidence="4">The sequence shown here is derived from an EMBL/GenBank/DDBJ whole genome shotgun (WGS) entry which is preliminary data.</text>
</comment>
<feature type="transmembrane region" description="Helical" evidence="1">
    <location>
        <begin position="80"/>
        <end position="101"/>
    </location>
</feature>
<evidence type="ECO:0000313" key="4">
    <source>
        <dbReference type="EMBL" id="HJG13918.1"/>
    </source>
</evidence>
<reference evidence="4" key="2">
    <citation type="submission" date="2021-09" db="EMBL/GenBank/DDBJ databases">
        <authorList>
            <person name="Gilroy R."/>
        </authorList>
    </citation>
    <scope>NUCLEOTIDE SEQUENCE</scope>
    <source>
        <strain evidence="4">CHK154-13316</strain>
    </source>
</reference>
<evidence type="ECO:0000313" key="5">
    <source>
        <dbReference type="Proteomes" id="UP000747074"/>
    </source>
</evidence>
<evidence type="ECO:0000256" key="1">
    <source>
        <dbReference type="SAM" id="Phobius"/>
    </source>
</evidence>
<dbReference type="InterPro" id="IPR006860">
    <property type="entry name" value="FecR"/>
</dbReference>
<dbReference type="AlphaFoldDB" id="A0A921I978"/>
<dbReference type="EMBL" id="DYVL01000205">
    <property type="protein sequence ID" value="HJG13918.1"/>
    <property type="molecule type" value="Genomic_DNA"/>
</dbReference>
<evidence type="ECO:0000259" key="2">
    <source>
        <dbReference type="Pfam" id="PF04773"/>
    </source>
</evidence>
<dbReference type="PANTHER" id="PTHR30273">
    <property type="entry name" value="PERIPLASMIC SIGNAL SENSOR AND SIGMA FACTOR ACTIVATOR FECR-RELATED"/>
    <property type="match status" value="1"/>
</dbReference>
<protein>
    <submittedName>
        <fullName evidence="4">FecR family protein</fullName>
    </submittedName>
</protein>
<dbReference type="Pfam" id="PF04773">
    <property type="entry name" value="FecR"/>
    <property type="match status" value="1"/>
</dbReference>
<dbReference type="Proteomes" id="UP000747074">
    <property type="component" value="Unassembled WGS sequence"/>
</dbReference>
<dbReference type="InterPro" id="IPR012373">
    <property type="entry name" value="Ferrdict_sens_TM"/>
</dbReference>
<keyword evidence="1" id="KW-0812">Transmembrane</keyword>
<gene>
    <name evidence="4" type="ORF">K8V07_18575</name>
</gene>
<dbReference type="PANTHER" id="PTHR30273:SF2">
    <property type="entry name" value="PROTEIN FECR"/>
    <property type="match status" value="1"/>
</dbReference>
<feature type="domain" description="FecR protein" evidence="2">
    <location>
        <begin position="115"/>
        <end position="210"/>
    </location>
</feature>
<dbReference type="Gene3D" id="2.60.120.1440">
    <property type="match status" value="1"/>
</dbReference>
<dbReference type="RefSeq" id="WP_120067890.1">
    <property type="nucleotide sequence ID" value="NZ_CAKOCS010000006.1"/>
</dbReference>
<name>A0A921I978_9BACE</name>
<dbReference type="GO" id="GO:0016989">
    <property type="term" value="F:sigma factor antagonist activity"/>
    <property type="evidence" value="ECO:0007669"/>
    <property type="project" value="TreeGrafter"/>
</dbReference>
<dbReference type="Gene3D" id="3.55.50.30">
    <property type="match status" value="1"/>
</dbReference>
<reference evidence="4" key="1">
    <citation type="journal article" date="2021" name="PeerJ">
        <title>Extensive microbial diversity within the chicken gut microbiome revealed by metagenomics and culture.</title>
        <authorList>
            <person name="Gilroy R."/>
            <person name="Ravi A."/>
            <person name="Getino M."/>
            <person name="Pursley I."/>
            <person name="Horton D.L."/>
            <person name="Alikhan N.F."/>
            <person name="Baker D."/>
            <person name="Gharbi K."/>
            <person name="Hall N."/>
            <person name="Watson M."/>
            <person name="Adriaenssens E.M."/>
            <person name="Foster-Nyarko E."/>
            <person name="Jarju S."/>
            <person name="Secka A."/>
            <person name="Antonio M."/>
            <person name="Oren A."/>
            <person name="Chaudhuri R.R."/>
            <person name="La Ragione R."/>
            <person name="Hildebrand F."/>
            <person name="Pallen M.J."/>
        </authorList>
    </citation>
    <scope>NUCLEOTIDE SEQUENCE</scope>
    <source>
        <strain evidence="4">CHK154-13316</strain>
    </source>
</reference>
<dbReference type="Pfam" id="PF16344">
    <property type="entry name" value="FecR_C"/>
    <property type="match status" value="1"/>
</dbReference>